<proteinExistence type="predicted"/>
<dbReference type="PANTHER" id="PTHR47961">
    <property type="entry name" value="DNA POLYMERASE THETA, PUTATIVE (AFU_ORTHOLOGUE AFUA_1G05260)-RELATED"/>
    <property type="match status" value="1"/>
</dbReference>
<evidence type="ECO:0000256" key="2">
    <source>
        <dbReference type="ARBA" id="ARBA00022801"/>
    </source>
</evidence>
<evidence type="ECO:0000256" key="3">
    <source>
        <dbReference type="ARBA" id="ARBA00022806"/>
    </source>
</evidence>
<dbReference type="SMART" id="SM00487">
    <property type="entry name" value="DEXDc"/>
    <property type="match status" value="1"/>
</dbReference>
<dbReference type="Proteomes" id="UP000502377">
    <property type="component" value="Chromosome"/>
</dbReference>
<protein>
    <submittedName>
        <fullName evidence="7">DEAD box helicase domain-containing protein</fullName>
    </submittedName>
</protein>
<dbReference type="Pfam" id="PF00271">
    <property type="entry name" value="Helicase_C"/>
    <property type="match status" value="1"/>
</dbReference>
<accession>A0A6G5QLL4</accession>
<evidence type="ECO:0000259" key="6">
    <source>
        <dbReference type="PROSITE" id="PS51194"/>
    </source>
</evidence>
<dbReference type="KEGG" id="crx:CRECT_0952"/>
<dbReference type="AlphaFoldDB" id="A0A6G5QLL4"/>
<dbReference type="GO" id="GO:0003676">
    <property type="term" value="F:nucleic acid binding"/>
    <property type="evidence" value="ECO:0007669"/>
    <property type="project" value="InterPro"/>
</dbReference>
<feature type="domain" description="Helicase C-terminal" evidence="6">
    <location>
        <begin position="392"/>
        <end position="547"/>
    </location>
</feature>
<evidence type="ECO:0000259" key="5">
    <source>
        <dbReference type="PROSITE" id="PS51192"/>
    </source>
</evidence>
<dbReference type="SUPFAM" id="SSF52540">
    <property type="entry name" value="P-loop containing nucleoside triphosphate hydrolases"/>
    <property type="match status" value="1"/>
</dbReference>
<dbReference type="GO" id="GO:0005524">
    <property type="term" value="F:ATP binding"/>
    <property type="evidence" value="ECO:0007669"/>
    <property type="project" value="UniProtKB-KW"/>
</dbReference>
<dbReference type="GO" id="GO:0016787">
    <property type="term" value="F:hydrolase activity"/>
    <property type="evidence" value="ECO:0007669"/>
    <property type="project" value="UniProtKB-KW"/>
</dbReference>
<keyword evidence="4" id="KW-0067">ATP-binding</keyword>
<dbReference type="InterPro" id="IPR050474">
    <property type="entry name" value="Hel308_SKI2-like"/>
</dbReference>
<organism evidence="7 8">
    <name type="scientific">Campylobacter rectus</name>
    <name type="common">Wolinella recta</name>
    <dbReference type="NCBI Taxonomy" id="203"/>
    <lineage>
        <taxon>Bacteria</taxon>
        <taxon>Pseudomonadati</taxon>
        <taxon>Campylobacterota</taxon>
        <taxon>Epsilonproteobacteria</taxon>
        <taxon>Campylobacterales</taxon>
        <taxon>Campylobacteraceae</taxon>
        <taxon>Campylobacter</taxon>
    </lineage>
</organism>
<dbReference type="InterPro" id="IPR014001">
    <property type="entry name" value="Helicase_ATP-bd"/>
</dbReference>
<evidence type="ECO:0000256" key="4">
    <source>
        <dbReference type="ARBA" id="ARBA00022840"/>
    </source>
</evidence>
<dbReference type="SMART" id="SM00490">
    <property type="entry name" value="HELICc"/>
    <property type="match status" value="1"/>
</dbReference>
<name>A0A6G5QLL4_CAMRE</name>
<keyword evidence="2" id="KW-0378">Hydrolase</keyword>
<reference evidence="7 8" key="1">
    <citation type="submission" date="2016-07" db="EMBL/GenBank/DDBJ databases">
        <title>Comparative genomics of the Campylobacter concisus group.</title>
        <authorList>
            <person name="Miller W.G."/>
            <person name="Yee E."/>
            <person name="Chapman M.H."/>
            <person name="Huynh S."/>
            <person name="Bono J.L."/>
            <person name="On S.L.W."/>
            <person name="StLeger J."/>
            <person name="Foster G."/>
            <person name="Parker C.T."/>
        </authorList>
    </citation>
    <scope>NUCLEOTIDE SEQUENCE [LARGE SCALE GENOMIC DNA]</scope>
    <source>
        <strain evidence="7 8">ATCC 33238</strain>
    </source>
</reference>
<dbReference type="PANTHER" id="PTHR47961:SF6">
    <property type="entry name" value="DNA-DIRECTED DNA POLYMERASE"/>
    <property type="match status" value="1"/>
</dbReference>
<dbReference type="PROSITE" id="PS51194">
    <property type="entry name" value="HELICASE_CTER"/>
    <property type="match status" value="1"/>
</dbReference>
<dbReference type="RefSeq" id="WP_004319395.1">
    <property type="nucleotide sequence ID" value="NZ_CP012543.1"/>
</dbReference>
<dbReference type="Pfam" id="PF00270">
    <property type="entry name" value="DEAD"/>
    <property type="match status" value="1"/>
</dbReference>
<feature type="domain" description="Helicase ATP-binding" evidence="5">
    <location>
        <begin position="143"/>
        <end position="289"/>
    </location>
</feature>
<dbReference type="InterPro" id="IPR011545">
    <property type="entry name" value="DEAD/DEAH_box_helicase_dom"/>
</dbReference>
<dbReference type="EMBL" id="CP012543">
    <property type="protein sequence ID" value="QCD46623.1"/>
    <property type="molecule type" value="Genomic_DNA"/>
</dbReference>
<keyword evidence="1" id="KW-0547">Nucleotide-binding</keyword>
<evidence type="ECO:0000313" key="7">
    <source>
        <dbReference type="EMBL" id="QCD46623.1"/>
    </source>
</evidence>
<dbReference type="Gene3D" id="3.40.50.300">
    <property type="entry name" value="P-loop containing nucleotide triphosphate hydrolases"/>
    <property type="match status" value="2"/>
</dbReference>
<dbReference type="PROSITE" id="PS51192">
    <property type="entry name" value="HELICASE_ATP_BIND_1"/>
    <property type="match status" value="1"/>
</dbReference>
<dbReference type="InterPro" id="IPR001650">
    <property type="entry name" value="Helicase_C-like"/>
</dbReference>
<dbReference type="InterPro" id="IPR027417">
    <property type="entry name" value="P-loop_NTPase"/>
</dbReference>
<dbReference type="GO" id="GO:0004386">
    <property type="term" value="F:helicase activity"/>
    <property type="evidence" value="ECO:0007669"/>
    <property type="project" value="UniProtKB-KW"/>
</dbReference>
<keyword evidence="3 7" id="KW-0347">Helicase</keyword>
<gene>
    <name evidence="7" type="ORF">CRECT_0952</name>
</gene>
<evidence type="ECO:0000313" key="8">
    <source>
        <dbReference type="Proteomes" id="UP000502377"/>
    </source>
</evidence>
<evidence type="ECO:0000256" key="1">
    <source>
        <dbReference type="ARBA" id="ARBA00022741"/>
    </source>
</evidence>
<sequence length="825" mass="96450">MNVLIEKLVKYDIVNYLSGLNIKQDNNLEQFSGEEILQLCKYASLLALSDKDDEQMLSYEISTKLFINFYEKYPTLYSIVFSILSRLGNFPNRDLLKKYKPSEEFRSQSLLIDLERMAREKENQLILQNNEQIFLTDFQKRFFDVLTDRHFFSVSAPTSAGKSFIFTLAIVKRLLKNPNEVIVLIVPTRALIKELSEKIIKKLKHYNLFEKVDVRILPILEDKSNDKGRVYVLTQERLSTLLEENIKINTCFIDEAQEIQNNRGVVLQNTIELLIKRNHDINLFFASPLIKNPEYFNKLFEQKFDNEYFIENISPVGQNILLLSEIKNKPKSVFIENIDFNSQRKNLGEFKLDFKFRKNEKIISLAKQICREDELTLIYCNDPGEAEKRALLLTEKINNIDTDDEIIGLINFIKEDIHKDYSIIQCLKKGIAYHYGYMPSSIRAEIERLANIGKLRFVFCTSTLLQGVNLPAKNIIISRPNKGKNQPMNRADFLNLIGRAGRLLYEFQGNIWCIEPNQWELKSFEGNKLQEIGAYFETSLLTKTDEIIEIAKDQNNDSNEVAVFGKFYLDFIINEQNIDQFKEHISYEKIQNLFDISKLIAHQLPDNIIRKHYSIHPARLQKMYVYFKENSSNDLNEFIPKKAYQKHTNDNLKLIFKLIDLILFNKGNENKQYELFSFIASSWMHDKPISQIILERNKYTKENINSTIREVLEIIEKQIRYKYVIATHAYLDILKLALLERGKDFNVDLIPNLPLYLECGTSDKTILSLISLGLSRLTSIKLKMSKKFRCDEPTVTNCFYALQKIDIKNLNIPEVCKHEIMGLIL</sequence>